<proteinExistence type="predicted"/>
<reference evidence="1" key="1">
    <citation type="submission" date="2019-05" db="EMBL/GenBank/DDBJ databases">
        <title>Metatranscriptomic reconstruction reveals RNA viruses with the potential to shape carbon cycling in soil.</title>
        <authorList>
            <person name="Starr E.P."/>
            <person name="Nuccio E."/>
            <person name="Pett-Ridge J."/>
            <person name="Banfield J.F."/>
            <person name="Firestone M.K."/>
        </authorList>
    </citation>
    <scope>NUCLEOTIDE SEQUENCE</scope>
    <source>
        <strain evidence="1">H1_Bulk_Litter_4_scaffold_482</strain>
    </source>
</reference>
<organism evidence="1">
    <name type="scientific">Leviviridae sp</name>
    <dbReference type="NCBI Taxonomy" id="2027243"/>
    <lineage>
        <taxon>Viruses</taxon>
        <taxon>Riboviria</taxon>
        <taxon>Orthornavirae</taxon>
        <taxon>Lenarviricota</taxon>
        <taxon>Leviviricetes</taxon>
        <taxon>Norzivirales</taxon>
        <taxon>Fiersviridae</taxon>
    </lineage>
</organism>
<gene>
    <name evidence="1" type="ORF">H1BulkLitter4482_000004</name>
</gene>
<name>A0A514D6Z5_9VIRU</name>
<protein>
    <submittedName>
        <fullName evidence="1">Uncharacterized protein</fullName>
    </submittedName>
</protein>
<sequence>MNLFNKFSEKFSLFLEIFQELSVVAVSFRKLFPKKTTVVGSVPPSTPPGVEPPPH</sequence>
<accession>A0A514D6Z5</accession>
<evidence type="ECO:0000313" key="1">
    <source>
        <dbReference type="EMBL" id="QDH89404.1"/>
    </source>
</evidence>
<dbReference type="EMBL" id="MN034792">
    <property type="protein sequence ID" value="QDH89404.1"/>
    <property type="molecule type" value="Genomic_RNA"/>
</dbReference>